<dbReference type="AlphaFoldDB" id="A0A3G9JM42"/>
<evidence type="ECO:0000313" key="3">
    <source>
        <dbReference type="Proteomes" id="UP000268059"/>
    </source>
</evidence>
<dbReference type="RefSeq" id="WP_125119845.1">
    <property type="nucleotide sequence ID" value="NZ_AP019309.1"/>
</dbReference>
<protein>
    <submittedName>
        <fullName evidence="2">Uncharacterized protein</fullName>
    </submittedName>
</protein>
<gene>
    <name evidence="2" type="ORF">SG0102_20150</name>
</gene>
<feature type="transmembrane region" description="Helical" evidence="1">
    <location>
        <begin position="21"/>
        <end position="47"/>
    </location>
</feature>
<name>A0A3G9JM42_9FIRM</name>
<keyword evidence="1" id="KW-1133">Transmembrane helix</keyword>
<reference evidence="2 3" key="1">
    <citation type="submission" date="2018-11" db="EMBL/GenBank/DDBJ databases">
        <title>Novel Erysipelotrichaceae bacterium isolated from small intestine of a swine.</title>
        <authorList>
            <person name="Kim J.S."/>
            <person name="Choe H."/>
            <person name="Lee Y.R."/>
            <person name="Kim K.M."/>
            <person name="Park D.S."/>
        </authorList>
    </citation>
    <scope>NUCLEOTIDE SEQUENCE [LARGE SCALE GENOMIC DNA]</scope>
    <source>
        <strain evidence="2 3">SG0102</strain>
    </source>
</reference>
<dbReference type="EMBL" id="AP019309">
    <property type="protein sequence ID" value="BBH27081.1"/>
    <property type="molecule type" value="Genomic_DNA"/>
</dbReference>
<dbReference type="KEGG" id="ebm:SG0102_20150"/>
<keyword evidence="3" id="KW-1185">Reference proteome</keyword>
<keyword evidence="1" id="KW-0812">Transmembrane</keyword>
<organism evidence="2 3">
    <name type="scientific">Intestinibaculum porci</name>
    <dbReference type="NCBI Taxonomy" id="2487118"/>
    <lineage>
        <taxon>Bacteria</taxon>
        <taxon>Bacillati</taxon>
        <taxon>Bacillota</taxon>
        <taxon>Erysipelotrichia</taxon>
        <taxon>Erysipelotrichales</taxon>
        <taxon>Erysipelotrichaceae</taxon>
        <taxon>Intestinibaculum</taxon>
    </lineage>
</organism>
<accession>A0A3G9JM42</accession>
<dbReference type="Proteomes" id="UP000268059">
    <property type="component" value="Chromosome"/>
</dbReference>
<evidence type="ECO:0000313" key="2">
    <source>
        <dbReference type="EMBL" id="BBH27081.1"/>
    </source>
</evidence>
<feature type="transmembrane region" description="Helical" evidence="1">
    <location>
        <begin position="59"/>
        <end position="80"/>
    </location>
</feature>
<sequence length="89" mass="10097">MSQKKSYYDPKRTKELTKAGQSMGVAMTYLGLIVVGALIVIDTYYYLTNHQKESYSPSFMLGMGLITLLVLIAVIIDIFMRVKRKKGKK</sequence>
<keyword evidence="1" id="KW-0472">Membrane</keyword>
<dbReference type="InParanoid" id="A0A3G9JM42"/>
<proteinExistence type="predicted"/>
<evidence type="ECO:0000256" key="1">
    <source>
        <dbReference type="SAM" id="Phobius"/>
    </source>
</evidence>